<dbReference type="SMART" id="SM00487">
    <property type="entry name" value="DEXDc"/>
    <property type="match status" value="1"/>
</dbReference>
<reference evidence="8" key="1">
    <citation type="journal article" date="2020" name="mSystems">
        <title>Genome- and Community-Level Interaction Insights into Carbon Utilization and Element Cycling Functions of Hydrothermarchaeota in Hydrothermal Sediment.</title>
        <authorList>
            <person name="Zhou Z."/>
            <person name="Liu Y."/>
            <person name="Xu W."/>
            <person name="Pan J."/>
            <person name="Luo Z.H."/>
            <person name="Li M."/>
        </authorList>
    </citation>
    <scope>NUCLEOTIDE SEQUENCE [LARGE SCALE GENOMIC DNA]</scope>
    <source>
        <strain evidence="8">SpSt-477</strain>
    </source>
</reference>
<dbReference type="Pfam" id="PF13020">
    <property type="entry name" value="NOV_C"/>
    <property type="match status" value="1"/>
</dbReference>
<proteinExistence type="predicted"/>
<dbReference type="PANTHER" id="PTHR45766">
    <property type="entry name" value="DNA ANNEALING HELICASE AND ENDONUCLEASE ZRANB3 FAMILY MEMBER"/>
    <property type="match status" value="1"/>
</dbReference>
<feature type="coiled-coil region" evidence="5">
    <location>
        <begin position="395"/>
        <end position="476"/>
    </location>
</feature>
<dbReference type="InterPro" id="IPR024975">
    <property type="entry name" value="NOV_C"/>
</dbReference>
<dbReference type="SMART" id="SM00490">
    <property type="entry name" value="HELICc"/>
    <property type="match status" value="1"/>
</dbReference>
<dbReference type="InterPro" id="IPR001650">
    <property type="entry name" value="Helicase_C-like"/>
</dbReference>
<keyword evidence="4" id="KW-0067">ATP-binding</keyword>
<dbReference type="InterPro" id="IPR014001">
    <property type="entry name" value="Helicase_ATP-bd"/>
</dbReference>
<protein>
    <submittedName>
        <fullName evidence="8">DUF3883 domain-containing protein</fullName>
    </submittedName>
</protein>
<dbReference type="InterPro" id="IPR057342">
    <property type="entry name" value="DEXDc_RapA"/>
</dbReference>
<evidence type="ECO:0000313" key="8">
    <source>
        <dbReference type="EMBL" id="HGU32455.1"/>
    </source>
</evidence>
<dbReference type="GO" id="GO:0016787">
    <property type="term" value="F:hydrolase activity"/>
    <property type="evidence" value="ECO:0007669"/>
    <property type="project" value="UniProtKB-KW"/>
</dbReference>
<dbReference type="PANTHER" id="PTHR45766:SF6">
    <property type="entry name" value="SWI_SNF-RELATED MATRIX-ASSOCIATED ACTIN-DEPENDENT REGULATOR OF CHROMATIN SUBFAMILY A-LIKE PROTEIN 1"/>
    <property type="match status" value="1"/>
</dbReference>
<dbReference type="Gene3D" id="3.40.50.10810">
    <property type="entry name" value="Tandem AAA-ATPase domain"/>
    <property type="match status" value="1"/>
</dbReference>
<feature type="domain" description="Helicase ATP-binding" evidence="6">
    <location>
        <begin position="116"/>
        <end position="284"/>
    </location>
</feature>
<dbReference type="Pfam" id="PF00176">
    <property type="entry name" value="SNF2-rel_dom"/>
    <property type="match status" value="1"/>
</dbReference>
<evidence type="ECO:0000259" key="6">
    <source>
        <dbReference type="PROSITE" id="PS51192"/>
    </source>
</evidence>
<evidence type="ECO:0000256" key="4">
    <source>
        <dbReference type="ARBA" id="ARBA00022840"/>
    </source>
</evidence>
<dbReference type="InterPro" id="IPR038718">
    <property type="entry name" value="SNF2-like_sf"/>
</dbReference>
<dbReference type="InterPro" id="IPR027417">
    <property type="entry name" value="P-loop_NTPase"/>
</dbReference>
<evidence type="ECO:0000256" key="3">
    <source>
        <dbReference type="ARBA" id="ARBA00022806"/>
    </source>
</evidence>
<organism evidence="8">
    <name type="scientific">Desulfatirhabdium butyrativorans</name>
    <dbReference type="NCBI Taxonomy" id="340467"/>
    <lineage>
        <taxon>Bacteria</taxon>
        <taxon>Pseudomonadati</taxon>
        <taxon>Thermodesulfobacteriota</taxon>
        <taxon>Desulfobacteria</taxon>
        <taxon>Desulfobacterales</taxon>
        <taxon>Desulfatirhabdiaceae</taxon>
        <taxon>Desulfatirhabdium</taxon>
    </lineage>
</organism>
<feature type="domain" description="Helicase C-terminal" evidence="7">
    <location>
        <begin position="481"/>
        <end position="639"/>
    </location>
</feature>
<name>A0A7C4RN27_9BACT</name>
<evidence type="ECO:0000256" key="1">
    <source>
        <dbReference type="ARBA" id="ARBA00022741"/>
    </source>
</evidence>
<comment type="caution">
    <text evidence="8">The sequence shown here is derived from an EMBL/GenBank/DDBJ whole genome shotgun (WGS) entry which is preliminary data.</text>
</comment>
<evidence type="ECO:0000259" key="7">
    <source>
        <dbReference type="PROSITE" id="PS51194"/>
    </source>
</evidence>
<keyword evidence="1" id="KW-0547">Nucleotide-binding</keyword>
<gene>
    <name evidence="8" type="ORF">ENS29_06325</name>
</gene>
<sequence length="1161" mass="132794">MSGSSNLIDEGCIVTGSLFNEPMRVETVRTSNDGTWTLGLVGLHTERFRKVTLTRQDIQGLTILGSGDTFDGDGRLLRLGIQAYSLGIAWEFDPYFGLSISRVDPLPHQLEAIYDYLLKPARVRFLLADDAGAGKTIMAGLLIRELQLRGLAERILIVCPANLSFQWQRELKEKFDEKFLVLKGGDIRDQFGVNQWLEQKKIITSLDLAKRTEILPGLRQVHWDLVIVDEAHRMSWTPPARKTARYALGELLRDTSDHILMLTATPHKGDPENFSVFLQLLDADAYADVRSIREAMERRRAPFYLRRTKEAMVYFPERRTDGTWAAEKIFTKRIPHTVDFQIDGPEFELYREITRFVKHQSAKAAAQGDDPRARAVGFLMSLYQRRLASSIYAMRHSLENRVRRLEEGIKKAQELARLAPSDLPDPEEIEEMEETERERLEEMLEAITLAGNAEQIREEIAELRRLSKQAQAVEGSGAEAKLSKLKDLLHQEGFFDHPQQRLLLFTEFKDTLDYLTQNLKTWGFKVGCIQGGMKPGSRDEPGTRLYSEQQFREGAIQVLVATEAAGEGINLQVCNILFNYDIPWNPNRLEQRMGRIHRYGQRKDCLIFNFVATNTIEGRVLQRLLEKLQEIRDALDDDAVFNVVGEVLPAAHVERVLRDYYSGKLGDADLEERLLEHVDEGRFRAICQNALEGLAAKKLNLEMLIERRARAQERRVVPETIARFIREASEYVPLRLKIIEGMVHTFEPARTPPVLRRYEHEPDWKLPGLSSKYPRCSTDRETAETNNLEWVTPGHPLFEALRRHAYSKAAEVFGKGACFYSLQHEKPSRIDFYRARVVDGLGHIVHERLFAVELGGAGFQPVELNDRLEACPATLRLVESAILGNMQPAEVSDDLPAVAAEPEPSDWLHKSALQPFLEEIRKERLEEVQRIIEHVELSLTELLQRADEEIGKAIEDKERGIAGADGRLAQAENRHAELLARRERRRQELERQRSLSLQAVERITSVLVLPHPEREAPDVRRMRPNLETEATAMRVVMEHEQAQGRQVYDVHEKNLGYDITSLDLNSGELRLIEVKGLAEATGTILLTPNERRVAEDRRDCYWLYVVTNCATHPILQEPIKDPARFAWKEVTKVAHYWLEVNAMTKPMMVREDSAPYGGEKP</sequence>
<dbReference type="EMBL" id="DSUH01000144">
    <property type="protein sequence ID" value="HGU32455.1"/>
    <property type="molecule type" value="Genomic_DNA"/>
</dbReference>
<dbReference type="CDD" id="cd18793">
    <property type="entry name" value="SF2_C_SNF"/>
    <property type="match status" value="1"/>
</dbReference>
<dbReference type="InterPro" id="IPR000330">
    <property type="entry name" value="SNF2_N"/>
</dbReference>
<dbReference type="CDD" id="cd18011">
    <property type="entry name" value="DEXDc_RapA"/>
    <property type="match status" value="1"/>
</dbReference>
<dbReference type="PROSITE" id="PS51194">
    <property type="entry name" value="HELICASE_CTER"/>
    <property type="match status" value="1"/>
</dbReference>
<dbReference type="GO" id="GO:0004386">
    <property type="term" value="F:helicase activity"/>
    <property type="evidence" value="ECO:0007669"/>
    <property type="project" value="UniProtKB-KW"/>
</dbReference>
<dbReference type="GO" id="GO:0005524">
    <property type="term" value="F:ATP binding"/>
    <property type="evidence" value="ECO:0007669"/>
    <property type="project" value="UniProtKB-KW"/>
</dbReference>
<dbReference type="Gene3D" id="3.40.50.300">
    <property type="entry name" value="P-loop containing nucleotide triphosphate hydrolases"/>
    <property type="match status" value="1"/>
</dbReference>
<dbReference type="AlphaFoldDB" id="A0A7C4RN27"/>
<dbReference type="InterPro" id="IPR049730">
    <property type="entry name" value="SNF2/RAD54-like_C"/>
</dbReference>
<dbReference type="SUPFAM" id="SSF52540">
    <property type="entry name" value="P-loop containing nucleoside triphosphate hydrolases"/>
    <property type="match status" value="2"/>
</dbReference>
<dbReference type="PROSITE" id="PS51192">
    <property type="entry name" value="HELICASE_ATP_BIND_1"/>
    <property type="match status" value="1"/>
</dbReference>
<keyword evidence="2" id="KW-0378">Hydrolase</keyword>
<evidence type="ECO:0000256" key="5">
    <source>
        <dbReference type="SAM" id="Coils"/>
    </source>
</evidence>
<dbReference type="Pfam" id="PF00271">
    <property type="entry name" value="Helicase_C"/>
    <property type="match status" value="1"/>
</dbReference>
<keyword evidence="5" id="KW-0175">Coiled coil</keyword>
<evidence type="ECO:0000256" key="2">
    <source>
        <dbReference type="ARBA" id="ARBA00022801"/>
    </source>
</evidence>
<accession>A0A7C4RN27</accession>
<keyword evidence="3" id="KW-0347">Helicase</keyword>
<feature type="coiled-coil region" evidence="5">
    <location>
        <begin position="925"/>
        <end position="992"/>
    </location>
</feature>